<gene>
    <name evidence="2" type="ORF">IPV69_01100</name>
</gene>
<dbReference type="KEGG" id="hbs:IPV69_01100"/>
<feature type="compositionally biased region" description="Basic and acidic residues" evidence="1">
    <location>
        <begin position="31"/>
        <end position="47"/>
    </location>
</feature>
<dbReference type="PROSITE" id="PS51257">
    <property type="entry name" value="PROKAR_LIPOPROTEIN"/>
    <property type="match status" value="1"/>
</dbReference>
<evidence type="ECO:0000313" key="3">
    <source>
        <dbReference type="Proteomes" id="UP000593765"/>
    </source>
</evidence>
<reference evidence="2 3" key="1">
    <citation type="submission" date="2020-10" db="EMBL/GenBank/DDBJ databases">
        <title>Wide distribution of Phycisphaera-like planctomycetes from WD2101 soil group in peatlands and genome analysis of the first cultivated representative.</title>
        <authorList>
            <person name="Dedysh S.N."/>
            <person name="Beletsky A.V."/>
            <person name="Ivanova A."/>
            <person name="Kulichevskaya I.S."/>
            <person name="Suzina N.E."/>
            <person name="Philippov D.A."/>
            <person name="Rakitin A.L."/>
            <person name="Mardanov A.V."/>
            <person name="Ravin N.V."/>
        </authorList>
    </citation>
    <scope>NUCLEOTIDE SEQUENCE [LARGE SCALE GENOMIC DNA]</scope>
    <source>
        <strain evidence="2 3">M1803</strain>
    </source>
</reference>
<proteinExistence type="predicted"/>
<organism evidence="2 3">
    <name type="scientific">Humisphaera borealis</name>
    <dbReference type="NCBI Taxonomy" id="2807512"/>
    <lineage>
        <taxon>Bacteria</taxon>
        <taxon>Pseudomonadati</taxon>
        <taxon>Planctomycetota</taxon>
        <taxon>Phycisphaerae</taxon>
        <taxon>Tepidisphaerales</taxon>
        <taxon>Tepidisphaeraceae</taxon>
        <taxon>Humisphaera</taxon>
    </lineage>
</organism>
<dbReference type="RefSeq" id="WP_206293068.1">
    <property type="nucleotide sequence ID" value="NZ_CP063458.1"/>
</dbReference>
<dbReference type="Proteomes" id="UP000593765">
    <property type="component" value="Chromosome"/>
</dbReference>
<accession>A0A7M2WZU6</accession>
<sequence length="126" mass="13218">MRFKSLMAGSVVAVLSVAGCNSSNDKTTAPEIEKKVEAPKPADDKKAKEAAAVAKATYHEVTHDGRIYVMASDETAAGGAKGKHPAMSVTKIGYGPKGETVVFEASEGGGVEKKLIEAFKAKYKMN</sequence>
<keyword evidence="3" id="KW-1185">Reference proteome</keyword>
<protein>
    <recommendedName>
        <fullName evidence="4">Lipoprotein</fullName>
    </recommendedName>
</protein>
<dbReference type="AlphaFoldDB" id="A0A7M2WZU6"/>
<dbReference type="EMBL" id="CP063458">
    <property type="protein sequence ID" value="QOV90000.1"/>
    <property type="molecule type" value="Genomic_DNA"/>
</dbReference>
<evidence type="ECO:0000313" key="2">
    <source>
        <dbReference type="EMBL" id="QOV90000.1"/>
    </source>
</evidence>
<name>A0A7M2WZU6_9BACT</name>
<evidence type="ECO:0008006" key="4">
    <source>
        <dbReference type="Google" id="ProtNLM"/>
    </source>
</evidence>
<evidence type="ECO:0000256" key="1">
    <source>
        <dbReference type="SAM" id="MobiDB-lite"/>
    </source>
</evidence>
<feature type="region of interest" description="Disordered" evidence="1">
    <location>
        <begin position="21"/>
        <end position="47"/>
    </location>
</feature>